<name>A0ABN6CM21_9ACTN</name>
<dbReference type="InterPro" id="IPR002397">
    <property type="entry name" value="Cyt_P450_B"/>
</dbReference>
<dbReference type="InterPro" id="IPR001128">
    <property type="entry name" value="Cyt_P450"/>
</dbReference>
<dbReference type="CDD" id="cd11029">
    <property type="entry name" value="CYP107-like"/>
    <property type="match status" value="1"/>
</dbReference>
<organism evidence="3 4">
    <name type="scientific">Actinoplanes ianthinogenes</name>
    <dbReference type="NCBI Taxonomy" id="122358"/>
    <lineage>
        <taxon>Bacteria</taxon>
        <taxon>Bacillati</taxon>
        <taxon>Actinomycetota</taxon>
        <taxon>Actinomycetes</taxon>
        <taxon>Micromonosporales</taxon>
        <taxon>Micromonosporaceae</taxon>
        <taxon>Actinoplanes</taxon>
    </lineage>
</organism>
<accession>A0ABN6CM21</accession>
<dbReference type="Pfam" id="PF00067">
    <property type="entry name" value="p450"/>
    <property type="match status" value="1"/>
</dbReference>
<evidence type="ECO:0000256" key="2">
    <source>
        <dbReference type="RuleBase" id="RU000461"/>
    </source>
</evidence>
<gene>
    <name evidence="3" type="ORF">Aiant_67550</name>
</gene>
<dbReference type="SUPFAM" id="SSF48264">
    <property type="entry name" value="Cytochrome P450"/>
    <property type="match status" value="1"/>
</dbReference>
<evidence type="ECO:0000256" key="1">
    <source>
        <dbReference type="ARBA" id="ARBA00010617"/>
    </source>
</evidence>
<evidence type="ECO:0000313" key="3">
    <source>
        <dbReference type="EMBL" id="BCJ46098.1"/>
    </source>
</evidence>
<keyword evidence="2" id="KW-0349">Heme</keyword>
<dbReference type="PROSITE" id="PS00086">
    <property type="entry name" value="CYTOCHROME_P450"/>
    <property type="match status" value="1"/>
</dbReference>
<dbReference type="Gene3D" id="1.10.630.10">
    <property type="entry name" value="Cytochrome P450"/>
    <property type="match status" value="1"/>
</dbReference>
<dbReference type="RefSeq" id="WP_189332936.1">
    <property type="nucleotide sequence ID" value="NZ_AP023356.1"/>
</dbReference>
<keyword evidence="2" id="KW-0503">Monooxygenase</keyword>
<keyword evidence="4" id="KW-1185">Reference proteome</keyword>
<protein>
    <submittedName>
        <fullName evidence="3">Cytochrome P450</fullName>
    </submittedName>
</protein>
<dbReference type="PANTHER" id="PTHR46696">
    <property type="entry name" value="P450, PUTATIVE (EUROFUNG)-RELATED"/>
    <property type="match status" value="1"/>
</dbReference>
<dbReference type="EMBL" id="AP023356">
    <property type="protein sequence ID" value="BCJ46098.1"/>
    <property type="molecule type" value="Genomic_DNA"/>
</dbReference>
<dbReference type="PANTHER" id="PTHR46696:SF1">
    <property type="entry name" value="CYTOCHROME P450 YJIB-RELATED"/>
    <property type="match status" value="1"/>
</dbReference>
<dbReference type="Proteomes" id="UP000676967">
    <property type="component" value="Chromosome"/>
</dbReference>
<keyword evidence="2" id="KW-0560">Oxidoreductase</keyword>
<keyword evidence="2" id="KW-0479">Metal-binding</keyword>
<evidence type="ECO:0000313" key="4">
    <source>
        <dbReference type="Proteomes" id="UP000676967"/>
    </source>
</evidence>
<dbReference type="InterPro" id="IPR036396">
    <property type="entry name" value="Cyt_P450_sf"/>
</dbReference>
<comment type="similarity">
    <text evidence="1 2">Belongs to the cytochrome P450 family.</text>
</comment>
<dbReference type="PRINTS" id="PR00359">
    <property type="entry name" value="BP450"/>
</dbReference>
<dbReference type="InterPro" id="IPR017972">
    <property type="entry name" value="Cyt_P450_CS"/>
</dbReference>
<proteinExistence type="inferred from homology"/>
<keyword evidence="2" id="KW-0408">Iron</keyword>
<sequence>MDNRALPPVHPVPADLEQRPDPYPWLDRLRTEGPVQRIRLRDGSDAWMVTRYRDVLAAAGDPRLSSDPRRLTGQTGRTVRLAAGNAMPSMLTTDAPDHTRLRRLVSRAFTARRVEALRPRVRQLAEALLDAIAPRGRADLVAEFAFPLPVAVICELLGVPFADRAFFTKQSSDLLRPQVDAAGVALTAAARGHLRDYFADLVASKRANRADDLLSDLVVAGEEQRLTDEELISMGLLLLVAGHETTVNLIGTGLWLLLQRPDQLEALRADPGLLPSAVEEFLRYDGPVMTGVARYTTTDVEIAGTTIPADHIVILSTGAANRDPQRFEHPDEVRFDRADNPHLAFGHGPHFCLGAALARVEAVEGVGAVLRRLSGLTGAATPDELRWRPSVLRGLQELPVTFHPNSGSR</sequence>
<reference evidence="3 4" key="1">
    <citation type="submission" date="2020-08" db="EMBL/GenBank/DDBJ databases">
        <title>Whole genome shotgun sequence of Actinoplanes ianthinogenes NBRC 13996.</title>
        <authorList>
            <person name="Komaki H."/>
            <person name="Tamura T."/>
        </authorList>
    </citation>
    <scope>NUCLEOTIDE SEQUENCE [LARGE SCALE GENOMIC DNA]</scope>
    <source>
        <strain evidence="3 4">NBRC 13996</strain>
    </source>
</reference>